<sequence length="88" mass="10221">MMKTKLKDMLKFPCFFTYKIIGLAQPELIDQIIKVIQIQIPGDYTPQIKSSNRGNYLSVSITICAKNFEQIEILYHEISKINIVRMVL</sequence>
<dbReference type="STRING" id="1005057.BUAMB_463"/>
<dbReference type="GO" id="GO:0005829">
    <property type="term" value="C:cytosol"/>
    <property type="evidence" value="ECO:0007669"/>
    <property type="project" value="TreeGrafter"/>
</dbReference>
<dbReference type="KEGG" id="buh:BUAMB_463"/>
<name>G2LPX3_BUCUM</name>
<proteinExistence type="inferred from homology"/>
<dbReference type="HAMAP" id="MF_00659">
    <property type="entry name" value="UPF0250"/>
    <property type="match status" value="1"/>
</dbReference>
<organism evidence="3 4">
    <name type="scientific">Buchnera aphidicola str. Ua</name>
    <name type="common">Uroleucon ambrosiae</name>
    <dbReference type="NCBI Taxonomy" id="1005057"/>
    <lineage>
        <taxon>Bacteria</taxon>
        <taxon>Pseudomonadati</taxon>
        <taxon>Pseudomonadota</taxon>
        <taxon>Gammaproteobacteria</taxon>
        <taxon>Enterobacterales</taxon>
        <taxon>Erwiniaceae</taxon>
        <taxon>Buchnera</taxon>
    </lineage>
</organism>
<protein>
    <recommendedName>
        <fullName evidence="2">UPF0250 protein BUAMB_463</fullName>
    </recommendedName>
</protein>
<dbReference type="eggNOG" id="COG2921">
    <property type="taxonomic scope" value="Bacteria"/>
</dbReference>
<dbReference type="PANTHER" id="PTHR38036:SF1">
    <property type="entry name" value="UPF0250 PROTEIN YBED"/>
    <property type="match status" value="1"/>
</dbReference>
<comment type="similarity">
    <text evidence="1 2">Belongs to the UPF0250 family.</text>
</comment>
<evidence type="ECO:0000313" key="3">
    <source>
        <dbReference type="EMBL" id="AEO08260.1"/>
    </source>
</evidence>
<dbReference type="SUPFAM" id="SSF117991">
    <property type="entry name" value="YbeD/HP0495-like"/>
    <property type="match status" value="1"/>
</dbReference>
<dbReference type="Proteomes" id="UP000006139">
    <property type="component" value="Chromosome"/>
</dbReference>
<dbReference type="InterPro" id="IPR007454">
    <property type="entry name" value="UPF0250_YbeD-like"/>
</dbReference>
<evidence type="ECO:0000313" key="4">
    <source>
        <dbReference type="Proteomes" id="UP000006139"/>
    </source>
</evidence>
<gene>
    <name evidence="3" type="primary">ybeD</name>
    <name evidence="3" type="ORF">BUAMB_463</name>
</gene>
<dbReference type="PANTHER" id="PTHR38036">
    <property type="entry name" value="UPF0250 PROTEIN YBED"/>
    <property type="match status" value="1"/>
</dbReference>
<evidence type="ECO:0000256" key="2">
    <source>
        <dbReference type="HAMAP-Rule" id="MF_00659"/>
    </source>
</evidence>
<evidence type="ECO:0000256" key="1">
    <source>
        <dbReference type="ARBA" id="ARBA00008460"/>
    </source>
</evidence>
<dbReference type="PATRIC" id="fig|1005057.4.peg.444"/>
<dbReference type="AlphaFoldDB" id="G2LPX3"/>
<accession>G2LPX3</accession>
<dbReference type="EMBL" id="CP002648">
    <property type="protein sequence ID" value="AEO08260.1"/>
    <property type="molecule type" value="Genomic_DNA"/>
</dbReference>
<dbReference type="NCBIfam" id="NF003447">
    <property type="entry name" value="PRK04998.1"/>
    <property type="match status" value="1"/>
</dbReference>
<dbReference type="InterPro" id="IPR027471">
    <property type="entry name" value="YbeD-like_sf"/>
</dbReference>
<reference evidence="3 4" key="1">
    <citation type="journal article" date="2011" name="PLoS Genet.">
        <title>Sequence conservation and functional constraint on intergenic spacers in reduced genomes of the obligate symbiont buchnera.</title>
        <authorList>
            <person name="Degnan P.H."/>
            <person name="Ochman H."/>
            <person name="Moran N.A."/>
        </authorList>
    </citation>
    <scope>NUCLEOTIDE SEQUENCE [LARGE SCALE GENOMIC DNA]</scope>
    <source>
        <strain evidence="3 4">Ua</strain>
    </source>
</reference>
<dbReference type="Gene3D" id="3.30.70.260">
    <property type="match status" value="1"/>
</dbReference>
<dbReference type="Pfam" id="PF04359">
    <property type="entry name" value="DUF493"/>
    <property type="match status" value="1"/>
</dbReference>
<dbReference type="HOGENOM" id="CLU_161438_2_1_6"/>